<comment type="caution">
    <text evidence="3">The sequence shown here is derived from an EMBL/GenBank/DDBJ whole genome shotgun (WGS) entry which is preliminary data.</text>
</comment>
<dbReference type="InterPro" id="IPR016130">
    <property type="entry name" value="Tyr_Pase_AS"/>
</dbReference>
<organism evidence="3 4">
    <name type="scientific">Microbacterium sediminicola</name>
    <dbReference type="NCBI Taxonomy" id="415210"/>
    <lineage>
        <taxon>Bacteria</taxon>
        <taxon>Bacillati</taxon>
        <taxon>Actinomycetota</taxon>
        <taxon>Actinomycetes</taxon>
        <taxon>Micrococcales</taxon>
        <taxon>Microbacteriaceae</taxon>
        <taxon>Microbacterium</taxon>
    </lineage>
</organism>
<comment type="similarity">
    <text evidence="1">Belongs to the protein-tyrosine phosphatase family.</text>
</comment>
<sequence>MSRLDVPGTFNFREVAPGRVQAGSLFRSDALDRLGEPGRRAVVQLDLRVIIDLRSDLDLQLGGRDDLDGIDAEYVRHPILSAGMNLDPESLDLRRIYRGILTDHGDELALAMHAVAQATGPALVHCTAGKDRTGLVVALTLDAVGVDRETILEDYALTTANLAGAWSDGIFAKLRGYGVEVTDPLTEVMAKAPPAVLRDTFAWLESAHGDVRSYLASIGVDDVAIEALRRKLLVS</sequence>
<dbReference type="PROSITE" id="PS00383">
    <property type="entry name" value="TYR_PHOSPHATASE_1"/>
    <property type="match status" value="1"/>
</dbReference>
<dbReference type="Gene3D" id="3.90.190.10">
    <property type="entry name" value="Protein tyrosine phosphatase superfamily"/>
    <property type="match status" value="1"/>
</dbReference>
<evidence type="ECO:0000313" key="4">
    <source>
        <dbReference type="Proteomes" id="UP001501690"/>
    </source>
</evidence>
<dbReference type="PANTHER" id="PTHR31126">
    <property type="entry name" value="TYROSINE-PROTEIN PHOSPHATASE"/>
    <property type="match status" value="1"/>
</dbReference>
<dbReference type="PANTHER" id="PTHR31126:SF1">
    <property type="entry name" value="TYROSINE SPECIFIC PROTEIN PHOSPHATASES DOMAIN-CONTAINING PROTEIN"/>
    <property type="match status" value="1"/>
</dbReference>
<dbReference type="InterPro" id="IPR026893">
    <property type="entry name" value="Tyr/Ser_Pase_IphP-type"/>
</dbReference>
<reference evidence="3 4" key="1">
    <citation type="journal article" date="2019" name="Int. J. Syst. Evol. Microbiol.">
        <title>The Global Catalogue of Microorganisms (GCM) 10K type strain sequencing project: providing services to taxonomists for standard genome sequencing and annotation.</title>
        <authorList>
            <consortium name="The Broad Institute Genomics Platform"/>
            <consortium name="The Broad Institute Genome Sequencing Center for Infectious Disease"/>
            <person name="Wu L."/>
            <person name="Ma J."/>
        </authorList>
    </citation>
    <scope>NUCLEOTIDE SEQUENCE [LARGE SCALE GENOMIC DNA]</scope>
    <source>
        <strain evidence="3 4">JCM 15577</strain>
    </source>
</reference>
<evidence type="ECO:0000259" key="2">
    <source>
        <dbReference type="PROSITE" id="PS50056"/>
    </source>
</evidence>
<dbReference type="Pfam" id="PF13350">
    <property type="entry name" value="Y_phosphatase3"/>
    <property type="match status" value="1"/>
</dbReference>
<keyword evidence="4" id="KW-1185">Reference proteome</keyword>
<dbReference type="InterPro" id="IPR000387">
    <property type="entry name" value="Tyr_Pase_dom"/>
</dbReference>
<evidence type="ECO:0000313" key="3">
    <source>
        <dbReference type="EMBL" id="GAA1705792.1"/>
    </source>
</evidence>
<dbReference type="PROSITE" id="PS50056">
    <property type="entry name" value="TYR_PHOSPHATASE_2"/>
    <property type="match status" value="1"/>
</dbReference>
<gene>
    <name evidence="3" type="ORF">GCM10009808_24710</name>
</gene>
<accession>A0ABN2IJ48</accession>
<dbReference type="EMBL" id="BAAAPL010000002">
    <property type="protein sequence ID" value="GAA1705792.1"/>
    <property type="molecule type" value="Genomic_DNA"/>
</dbReference>
<feature type="domain" description="Tyrosine specific protein phosphatases" evidence="2">
    <location>
        <begin position="106"/>
        <end position="141"/>
    </location>
</feature>
<proteinExistence type="inferred from homology"/>
<dbReference type="Proteomes" id="UP001501690">
    <property type="component" value="Unassembled WGS sequence"/>
</dbReference>
<evidence type="ECO:0000256" key="1">
    <source>
        <dbReference type="ARBA" id="ARBA00009580"/>
    </source>
</evidence>
<dbReference type="RefSeq" id="WP_344073085.1">
    <property type="nucleotide sequence ID" value="NZ_BAAAPL010000002.1"/>
</dbReference>
<protein>
    <submittedName>
        <fullName evidence="3">Tyrosine-protein phosphatase</fullName>
    </submittedName>
</protein>
<dbReference type="SUPFAM" id="SSF52799">
    <property type="entry name" value="(Phosphotyrosine protein) phosphatases II"/>
    <property type="match status" value="1"/>
</dbReference>
<name>A0ABN2IJ48_9MICO</name>
<dbReference type="InterPro" id="IPR029021">
    <property type="entry name" value="Prot-tyrosine_phosphatase-like"/>
</dbReference>